<dbReference type="InterPro" id="IPR023214">
    <property type="entry name" value="HAD_sf"/>
</dbReference>
<dbReference type="InterPro" id="IPR036412">
    <property type="entry name" value="HAD-like_sf"/>
</dbReference>
<dbReference type="EMBL" id="JAAVJD010000264">
    <property type="protein sequence ID" value="NJQ08237.1"/>
    <property type="molecule type" value="Genomic_DNA"/>
</dbReference>
<accession>A0A7X6D4X2</accession>
<dbReference type="PANTHER" id="PTHR47829:SF1">
    <property type="entry name" value="HAD FAMILY PHOSPHATASE"/>
    <property type="match status" value="1"/>
</dbReference>
<dbReference type="NCBIfam" id="TIGR01509">
    <property type="entry name" value="HAD-SF-IA-v3"/>
    <property type="match status" value="1"/>
</dbReference>
<dbReference type="PRINTS" id="PR00413">
    <property type="entry name" value="HADHALOGNASE"/>
</dbReference>
<evidence type="ECO:0000313" key="1">
    <source>
        <dbReference type="EMBL" id="NJQ08237.1"/>
    </source>
</evidence>
<dbReference type="InterPro" id="IPR023198">
    <property type="entry name" value="PGP-like_dom2"/>
</dbReference>
<evidence type="ECO:0000313" key="2">
    <source>
        <dbReference type="Proteomes" id="UP000578686"/>
    </source>
</evidence>
<dbReference type="SFLD" id="SFLDG01129">
    <property type="entry name" value="C1.5:_HAD__Beta-PGM__Phosphata"/>
    <property type="match status" value="1"/>
</dbReference>
<dbReference type="Pfam" id="PF00702">
    <property type="entry name" value="Hydrolase"/>
    <property type="match status" value="1"/>
</dbReference>
<protein>
    <submittedName>
        <fullName evidence="1">HAD family phosphatase</fullName>
    </submittedName>
</protein>
<comment type="caution">
    <text evidence="1">The sequence shown here is derived from an EMBL/GenBank/DDBJ whole genome shotgun (WGS) entry which is preliminary data.</text>
</comment>
<dbReference type="AlphaFoldDB" id="A0A7X6D4X2"/>
<dbReference type="InterPro" id="IPR052898">
    <property type="entry name" value="ACAD10-like"/>
</dbReference>
<dbReference type="CDD" id="cd02603">
    <property type="entry name" value="HAD_sEH-N_like"/>
    <property type="match status" value="1"/>
</dbReference>
<dbReference type="Proteomes" id="UP000578686">
    <property type="component" value="Unassembled WGS sequence"/>
</dbReference>
<dbReference type="SFLD" id="SFLDS00003">
    <property type="entry name" value="Haloacid_Dehalogenase"/>
    <property type="match status" value="1"/>
</dbReference>
<sequence>MRRYARRARRTAPVRAVVFDIGGVLEFTPSLGVTDKWERRLGLPAGELNRLAGDVWRGGSDGTLTEDGVNRALGERLGIDQVIVASLMSDVWTEYLGTLNTELCSYARGLRPRYRTGILSNSFVGCREREQSRYGFEQLVDDLVYSHEVGMAKPDPRIYRLSCERLGVSPEETVFVDDNAACVEAASALGFHTVHFRDTAQTIAAIDGRLAAG</sequence>
<dbReference type="PANTHER" id="PTHR47829">
    <property type="entry name" value="HYDROLASE, PUTATIVE (AFU_ORTHOLOGUE AFUA_1G12880)-RELATED"/>
    <property type="match status" value="1"/>
</dbReference>
<organism evidence="1 2">
    <name type="scientific">Streptomyces lonarensis</name>
    <dbReference type="NCBI Taxonomy" id="700599"/>
    <lineage>
        <taxon>Bacteria</taxon>
        <taxon>Bacillati</taxon>
        <taxon>Actinomycetota</taxon>
        <taxon>Actinomycetes</taxon>
        <taxon>Kitasatosporales</taxon>
        <taxon>Streptomycetaceae</taxon>
        <taxon>Streptomyces</taxon>
    </lineage>
</organism>
<gene>
    <name evidence="1" type="ORF">HCN56_22290</name>
</gene>
<dbReference type="Gene3D" id="3.40.50.1000">
    <property type="entry name" value="HAD superfamily/HAD-like"/>
    <property type="match status" value="1"/>
</dbReference>
<keyword evidence="2" id="KW-1185">Reference proteome</keyword>
<dbReference type="Gene3D" id="1.10.150.240">
    <property type="entry name" value="Putative phosphatase, domain 2"/>
    <property type="match status" value="1"/>
</dbReference>
<dbReference type="InterPro" id="IPR006439">
    <property type="entry name" value="HAD-SF_hydro_IA"/>
</dbReference>
<dbReference type="NCBIfam" id="TIGR01549">
    <property type="entry name" value="HAD-SF-IA-v1"/>
    <property type="match status" value="1"/>
</dbReference>
<dbReference type="SUPFAM" id="SSF56784">
    <property type="entry name" value="HAD-like"/>
    <property type="match status" value="1"/>
</dbReference>
<reference evidence="1 2" key="1">
    <citation type="submission" date="2020-03" db="EMBL/GenBank/DDBJ databases">
        <title>Draft genome of Streptomyces sp. ventii, isolated from the Axial Seamount in the Pacific Ocean, and resequencing of the two type strains Streptomyces lonarensis strain NCL 716 and Streptomyces bohaiensis strain 11A07.</title>
        <authorList>
            <person name="Loughran R.M."/>
            <person name="Pfannmuller K.M."/>
            <person name="Wasson B.J."/>
            <person name="Deadmond M.C."/>
            <person name="Paddock B.E."/>
            <person name="Koyack M.J."/>
            <person name="Gallegos D.A."/>
            <person name="Mitchell E.A."/>
            <person name="Ushijima B."/>
            <person name="Saw J.H."/>
            <person name="Mcphail K.L."/>
            <person name="Videau P."/>
        </authorList>
    </citation>
    <scope>NUCLEOTIDE SEQUENCE [LARGE SCALE GENOMIC DNA]</scope>
    <source>
        <strain evidence="1 2">NCL716</strain>
    </source>
</reference>
<name>A0A7X6D4X2_9ACTN</name>
<proteinExistence type="predicted"/>